<name>A0A7X0HT50_9BACI</name>
<dbReference type="AlphaFoldDB" id="A0A7X0HT50"/>
<dbReference type="Proteomes" id="UP000531594">
    <property type="component" value="Unassembled WGS sequence"/>
</dbReference>
<gene>
    <name evidence="1" type="ORF">HNR53_003037</name>
</gene>
<dbReference type="EMBL" id="JACHGK010000011">
    <property type="protein sequence ID" value="MBB6446378.1"/>
    <property type="molecule type" value="Genomic_DNA"/>
</dbReference>
<keyword evidence="2" id="KW-1185">Reference proteome</keyword>
<evidence type="ECO:0000313" key="2">
    <source>
        <dbReference type="Proteomes" id="UP000531594"/>
    </source>
</evidence>
<organism evidence="1 2">
    <name type="scientific">Bacillus benzoevorans</name>
    <dbReference type="NCBI Taxonomy" id="1456"/>
    <lineage>
        <taxon>Bacteria</taxon>
        <taxon>Bacillati</taxon>
        <taxon>Bacillota</taxon>
        <taxon>Bacilli</taxon>
        <taxon>Bacillales</taxon>
        <taxon>Bacillaceae</taxon>
        <taxon>Bacillus</taxon>
    </lineage>
</organism>
<reference evidence="1 2" key="1">
    <citation type="submission" date="2020-08" db="EMBL/GenBank/DDBJ databases">
        <title>Genomic Encyclopedia of Type Strains, Phase IV (KMG-IV): sequencing the most valuable type-strain genomes for metagenomic binning, comparative biology and taxonomic classification.</title>
        <authorList>
            <person name="Goeker M."/>
        </authorList>
    </citation>
    <scope>NUCLEOTIDE SEQUENCE [LARGE SCALE GENOMIC DNA]</scope>
    <source>
        <strain evidence="1 2">DSM 5391</strain>
    </source>
</reference>
<dbReference type="RefSeq" id="WP_184527346.1">
    <property type="nucleotide sequence ID" value="NZ_JACHGK010000011.1"/>
</dbReference>
<evidence type="ECO:0000313" key="1">
    <source>
        <dbReference type="EMBL" id="MBB6446378.1"/>
    </source>
</evidence>
<accession>A0A7X0HT50</accession>
<proteinExistence type="predicted"/>
<protein>
    <submittedName>
        <fullName evidence="1">Uncharacterized protein</fullName>
    </submittedName>
</protein>
<comment type="caution">
    <text evidence="1">The sequence shown here is derived from an EMBL/GenBank/DDBJ whole genome shotgun (WGS) entry which is preliminary data.</text>
</comment>
<sequence length="73" mass="8483">MELQRNMEFEVKASFVPNISNADSLKILEVSNDSVIVQMNNSGCRGVFPMDHFQYWIRRSSLIYIHDSQEKTS</sequence>